<evidence type="ECO:0000259" key="7">
    <source>
        <dbReference type="PROSITE" id="PS50011"/>
    </source>
</evidence>
<evidence type="ECO:0000256" key="3">
    <source>
        <dbReference type="ARBA" id="ARBA00022777"/>
    </source>
</evidence>
<evidence type="ECO:0000313" key="8">
    <source>
        <dbReference type="EMBL" id="MDY7229360.1"/>
    </source>
</evidence>
<evidence type="ECO:0000256" key="1">
    <source>
        <dbReference type="ARBA" id="ARBA00022679"/>
    </source>
</evidence>
<dbReference type="Proteomes" id="UP001291309">
    <property type="component" value="Unassembled WGS sequence"/>
</dbReference>
<keyword evidence="9" id="KW-1185">Reference proteome</keyword>
<keyword evidence="4 5" id="KW-0067">ATP-binding</keyword>
<dbReference type="PROSITE" id="PS00107">
    <property type="entry name" value="PROTEIN_KINASE_ATP"/>
    <property type="match status" value="1"/>
</dbReference>
<dbReference type="CDD" id="cd14014">
    <property type="entry name" value="STKc_PknB_like"/>
    <property type="match status" value="1"/>
</dbReference>
<name>A0ABU5HB65_9BACT</name>
<proteinExistence type="predicted"/>
<evidence type="ECO:0000256" key="4">
    <source>
        <dbReference type="ARBA" id="ARBA00022840"/>
    </source>
</evidence>
<dbReference type="RefSeq" id="WP_321548086.1">
    <property type="nucleotide sequence ID" value="NZ_JAXIVS010000008.1"/>
</dbReference>
<dbReference type="PANTHER" id="PTHR43289:SF6">
    <property type="entry name" value="SERINE_THREONINE-PROTEIN KINASE NEKL-3"/>
    <property type="match status" value="1"/>
</dbReference>
<feature type="domain" description="Protein kinase" evidence="7">
    <location>
        <begin position="10"/>
        <end position="312"/>
    </location>
</feature>
<dbReference type="Pfam" id="PF13424">
    <property type="entry name" value="TPR_12"/>
    <property type="match status" value="2"/>
</dbReference>
<dbReference type="Pfam" id="PF13432">
    <property type="entry name" value="TPR_16"/>
    <property type="match status" value="1"/>
</dbReference>
<dbReference type="GO" id="GO:0004674">
    <property type="term" value="F:protein serine/threonine kinase activity"/>
    <property type="evidence" value="ECO:0007669"/>
    <property type="project" value="UniProtKB-EC"/>
</dbReference>
<dbReference type="Pfam" id="PF00069">
    <property type="entry name" value="Pkinase"/>
    <property type="match status" value="1"/>
</dbReference>
<dbReference type="PANTHER" id="PTHR43289">
    <property type="entry name" value="MITOGEN-ACTIVATED PROTEIN KINASE KINASE KINASE 20-RELATED"/>
    <property type="match status" value="1"/>
</dbReference>
<dbReference type="PROSITE" id="PS50011">
    <property type="entry name" value="PROTEIN_KINASE_DOM"/>
    <property type="match status" value="1"/>
</dbReference>
<protein>
    <submittedName>
        <fullName evidence="8">Serine/threonine-protein kinase</fullName>
        <ecNumber evidence="8">2.7.11.1</ecNumber>
    </submittedName>
</protein>
<sequence length="872" mass="95474">MERGTRVERYVILKPVGQGGMGVVYAAYDPELDRKVALKLLRPDKDPAPGGSEEAAGLLREAQAMARISHPNVITVHDVGTVGERVFIAMEFIQGQNLHEWLRQKPPPSPKEVLRLFHQAGQGLRAAHQAGLVHRDFKPANVLLGQNGRVCVTDFGLARLTPLASDEAETPVQEQEPLSRSSALELATALTQAGLVRGTPKFMPPEQYLGSGSGADARSDQFSFCASLFWALYRKHAVEPRLMVEAATEAAHRQGKAPPGTETWRLLPHGTVKAPPTDVHVPARVRRAVMRGLSLHPEDRFPSMEALLEELSWEQRRGTRRGVLAALGLMGAATAGTGLFVHHQNQVCAGANSLVASVWGPTERQKLATAFSATGRSFAEESAQRVTRLLDAYAGQWARQHTEACEATRVRGEQTEALLSLRMVCLERRRKSLGALVGLFTGADGKVVERSVDAASALPGLADCRDIESLAEQPALPDDPERRASVEQLGEQLAQVRALLDAGRYAQGLELARKLEPQAALTSYRPLQAELSYLLAWLLHQQGEVEQSLGQFERALQDAEASRADRRRLEVLTRFIYALANNGHPEEARRWGDLAQGVLERVGNEPLVSFDLNVNLGYTALFAGRYQEAWDSFSKARALEGALSPEDSRRAKVSHALGLAALRLGDLPKAIALLSESLRRTEELKGPRHPDVAIRQSMLATAYRESDAPAQALEHAQKALAVRQAALGPEHPSVADDLDELGECFLLLKRHDEALKSFRDAEALKRRVFGADHPNLAHSLDGVGRTLLAQGRPAEALEPLRQTLAYENTDPELLAQTGFTLAQALWAGGQAPEQAREEARRARERYTALDQQKKVAEISAWLELRSGRARGP</sequence>
<reference evidence="8 9" key="1">
    <citation type="submission" date="2023-12" db="EMBL/GenBank/DDBJ databases">
        <title>the genome sequence of Hyalangium sp. s54d21.</title>
        <authorList>
            <person name="Zhang X."/>
        </authorList>
    </citation>
    <scope>NUCLEOTIDE SEQUENCE [LARGE SCALE GENOMIC DNA]</scope>
    <source>
        <strain evidence="9">s54d21</strain>
    </source>
</reference>
<gene>
    <name evidence="8" type="ORF">SYV04_23405</name>
</gene>
<dbReference type="EMBL" id="JAXIVS010000008">
    <property type="protein sequence ID" value="MDY7229360.1"/>
    <property type="molecule type" value="Genomic_DNA"/>
</dbReference>
<dbReference type="Gene3D" id="1.10.510.10">
    <property type="entry name" value="Transferase(Phosphotransferase) domain 1"/>
    <property type="match status" value="1"/>
</dbReference>
<keyword evidence="2 5" id="KW-0547">Nucleotide-binding</keyword>
<evidence type="ECO:0000256" key="6">
    <source>
        <dbReference type="SAM" id="MobiDB-lite"/>
    </source>
</evidence>
<dbReference type="PROSITE" id="PS00108">
    <property type="entry name" value="PROTEIN_KINASE_ST"/>
    <property type="match status" value="1"/>
</dbReference>
<keyword evidence="1 8" id="KW-0808">Transferase</keyword>
<comment type="caution">
    <text evidence="8">The sequence shown here is derived from an EMBL/GenBank/DDBJ whole genome shotgun (WGS) entry which is preliminary data.</text>
</comment>
<dbReference type="InterPro" id="IPR019734">
    <property type="entry name" value="TPR_rpt"/>
</dbReference>
<organism evidence="8 9">
    <name type="scientific">Hyalangium rubrum</name>
    <dbReference type="NCBI Taxonomy" id="3103134"/>
    <lineage>
        <taxon>Bacteria</taxon>
        <taxon>Pseudomonadati</taxon>
        <taxon>Myxococcota</taxon>
        <taxon>Myxococcia</taxon>
        <taxon>Myxococcales</taxon>
        <taxon>Cystobacterineae</taxon>
        <taxon>Archangiaceae</taxon>
        <taxon>Hyalangium</taxon>
    </lineage>
</organism>
<dbReference type="InterPro" id="IPR011009">
    <property type="entry name" value="Kinase-like_dom_sf"/>
</dbReference>
<keyword evidence="3 8" id="KW-0418">Kinase</keyword>
<dbReference type="SUPFAM" id="SSF48452">
    <property type="entry name" value="TPR-like"/>
    <property type="match status" value="2"/>
</dbReference>
<dbReference type="InterPro" id="IPR011990">
    <property type="entry name" value="TPR-like_helical_dom_sf"/>
</dbReference>
<dbReference type="Gene3D" id="3.30.200.20">
    <property type="entry name" value="Phosphorylase Kinase, domain 1"/>
    <property type="match status" value="1"/>
</dbReference>
<evidence type="ECO:0000256" key="2">
    <source>
        <dbReference type="ARBA" id="ARBA00022741"/>
    </source>
</evidence>
<feature type="region of interest" description="Disordered" evidence="6">
    <location>
        <begin position="252"/>
        <end position="277"/>
    </location>
</feature>
<evidence type="ECO:0000313" key="9">
    <source>
        <dbReference type="Proteomes" id="UP001291309"/>
    </source>
</evidence>
<dbReference type="Gene3D" id="1.25.40.10">
    <property type="entry name" value="Tetratricopeptide repeat domain"/>
    <property type="match status" value="2"/>
</dbReference>
<accession>A0ABU5HB65</accession>
<dbReference type="SMART" id="SM00028">
    <property type="entry name" value="TPR"/>
    <property type="match status" value="6"/>
</dbReference>
<dbReference type="InterPro" id="IPR008271">
    <property type="entry name" value="Ser/Thr_kinase_AS"/>
</dbReference>
<feature type="binding site" evidence="5">
    <location>
        <position position="39"/>
    </location>
    <ligand>
        <name>ATP</name>
        <dbReference type="ChEBI" id="CHEBI:30616"/>
    </ligand>
</feature>
<evidence type="ECO:0000256" key="5">
    <source>
        <dbReference type="PROSITE-ProRule" id="PRU10141"/>
    </source>
</evidence>
<dbReference type="InterPro" id="IPR000719">
    <property type="entry name" value="Prot_kinase_dom"/>
</dbReference>
<dbReference type="SUPFAM" id="SSF56112">
    <property type="entry name" value="Protein kinase-like (PK-like)"/>
    <property type="match status" value="1"/>
</dbReference>
<dbReference type="EC" id="2.7.11.1" evidence="8"/>
<dbReference type="InterPro" id="IPR017441">
    <property type="entry name" value="Protein_kinase_ATP_BS"/>
</dbReference>